<proteinExistence type="predicted"/>
<name>A0ABY9TFL5_9GAMM</name>
<evidence type="ECO:0000313" key="3">
    <source>
        <dbReference type="Proteomes" id="UP001248581"/>
    </source>
</evidence>
<dbReference type="RefSeq" id="WP_348386711.1">
    <property type="nucleotide sequence ID" value="NZ_CP134146.1"/>
</dbReference>
<dbReference type="Proteomes" id="UP001248581">
    <property type="component" value="Chromosome"/>
</dbReference>
<protein>
    <submittedName>
        <fullName evidence="2">Uncharacterized protein</fullName>
    </submittedName>
</protein>
<evidence type="ECO:0000313" key="2">
    <source>
        <dbReference type="EMBL" id="WNC67552.1"/>
    </source>
</evidence>
<reference evidence="3" key="1">
    <citation type="submission" date="2023-09" db="EMBL/GenBank/DDBJ databases">
        <authorList>
            <person name="Li S."/>
            <person name="Li X."/>
            <person name="Zhang C."/>
            <person name="Zhao Z."/>
        </authorList>
    </citation>
    <scope>NUCLEOTIDE SEQUENCE [LARGE SCALE GENOMIC DNA]</scope>
    <source>
        <strain evidence="3">SQ345</strain>
    </source>
</reference>
<keyword evidence="1" id="KW-0732">Signal</keyword>
<keyword evidence="3" id="KW-1185">Reference proteome</keyword>
<evidence type="ECO:0000256" key="1">
    <source>
        <dbReference type="SAM" id="SignalP"/>
    </source>
</evidence>
<feature type="chain" id="PRO_5047038440" evidence="1">
    <location>
        <begin position="19"/>
        <end position="136"/>
    </location>
</feature>
<sequence>MKKILLMSLLLSSTIAHSAEVSVTCNYQKHRIYHNNETIKIDFDKRKLTLANSLEYKITHIGSYKNTPISLTAEKNTYTPYRKERVILKYTPEKKQIGSVIVIDEIHPSKQGEYSSKPYKGDDGFQVISSSYICNR</sequence>
<organism evidence="2 3">
    <name type="scientific">Thalassotalea nanhaiensis</name>
    <dbReference type="NCBI Taxonomy" id="3065648"/>
    <lineage>
        <taxon>Bacteria</taxon>
        <taxon>Pseudomonadati</taxon>
        <taxon>Pseudomonadota</taxon>
        <taxon>Gammaproteobacteria</taxon>
        <taxon>Alteromonadales</taxon>
        <taxon>Colwelliaceae</taxon>
        <taxon>Thalassotalea</taxon>
    </lineage>
</organism>
<gene>
    <name evidence="2" type="ORF">RI845_13620</name>
</gene>
<accession>A0ABY9TFL5</accession>
<dbReference type="EMBL" id="CP134146">
    <property type="protein sequence ID" value="WNC67552.1"/>
    <property type="molecule type" value="Genomic_DNA"/>
</dbReference>
<feature type="signal peptide" evidence="1">
    <location>
        <begin position="1"/>
        <end position="18"/>
    </location>
</feature>